<keyword evidence="2" id="KW-0067">ATP-binding</keyword>
<evidence type="ECO:0000313" key="3">
    <source>
        <dbReference type="Proteomes" id="UP000389128"/>
    </source>
</evidence>
<dbReference type="PANTHER" id="PTHR42957">
    <property type="entry name" value="HELICASE MJ1565-RELATED"/>
    <property type="match status" value="1"/>
</dbReference>
<dbReference type="EMBL" id="SDKK01000004">
    <property type="protein sequence ID" value="TYC60894.1"/>
    <property type="molecule type" value="Genomic_DNA"/>
</dbReference>
<dbReference type="AlphaFoldDB" id="A0A6C2D4T3"/>
<dbReference type="Gene3D" id="3.40.50.300">
    <property type="entry name" value="P-loop containing nucleotide triphosphate hydrolases"/>
    <property type="match status" value="2"/>
</dbReference>
<dbReference type="RefSeq" id="WP_148578096.1">
    <property type="nucleotide sequence ID" value="NZ_SDKK01000004.1"/>
</dbReference>
<evidence type="ECO:0000259" key="1">
    <source>
        <dbReference type="Pfam" id="PF01935"/>
    </source>
</evidence>
<dbReference type="InterPro" id="IPR002789">
    <property type="entry name" value="HerA_central"/>
</dbReference>
<dbReference type="InterPro" id="IPR027417">
    <property type="entry name" value="P-loop_NTPase"/>
</dbReference>
<dbReference type="OrthoDB" id="9806951at2"/>
<dbReference type="Proteomes" id="UP000389128">
    <property type="component" value="Unassembled WGS sequence"/>
</dbReference>
<reference evidence="2 3" key="1">
    <citation type="submission" date="2019-01" db="EMBL/GenBank/DDBJ databases">
        <title>Zoogloea oleivorans genome sequencing and assembly.</title>
        <authorList>
            <person name="Tancsics A."/>
            <person name="Farkas M."/>
            <person name="Kriszt B."/>
            <person name="Maroti G."/>
            <person name="Horvath B."/>
        </authorList>
    </citation>
    <scope>NUCLEOTIDE SEQUENCE [LARGE SCALE GENOMIC DNA]</scope>
    <source>
        <strain evidence="2 3">Buc</strain>
    </source>
</reference>
<dbReference type="InterPro" id="IPR008571">
    <property type="entry name" value="HerA-like"/>
</dbReference>
<keyword evidence="3" id="KW-1185">Reference proteome</keyword>
<protein>
    <submittedName>
        <fullName evidence="2">ATP-binding protein</fullName>
    </submittedName>
</protein>
<comment type="caution">
    <text evidence="2">The sequence shown here is derived from an EMBL/GenBank/DDBJ whole genome shotgun (WGS) entry which is preliminary data.</text>
</comment>
<dbReference type="Pfam" id="PF01935">
    <property type="entry name" value="DUF87"/>
    <property type="match status" value="1"/>
</dbReference>
<name>A0A6C2D4T3_9RHOO</name>
<dbReference type="PANTHER" id="PTHR42957:SF1">
    <property type="entry name" value="HELICASE MJ1565-RELATED"/>
    <property type="match status" value="1"/>
</dbReference>
<organism evidence="2 3">
    <name type="scientific">Zoogloea oleivorans</name>
    <dbReference type="NCBI Taxonomy" id="1552750"/>
    <lineage>
        <taxon>Bacteria</taxon>
        <taxon>Pseudomonadati</taxon>
        <taxon>Pseudomonadota</taxon>
        <taxon>Betaproteobacteria</taxon>
        <taxon>Rhodocyclales</taxon>
        <taxon>Zoogloeaceae</taxon>
        <taxon>Zoogloea</taxon>
    </lineage>
</organism>
<evidence type="ECO:0000313" key="2">
    <source>
        <dbReference type="EMBL" id="TYC60894.1"/>
    </source>
</evidence>
<feature type="domain" description="Helicase HerA central" evidence="1">
    <location>
        <begin position="158"/>
        <end position="304"/>
    </location>
</feature>
<proteinExistence type="predicted"/>
<keyword evidence="2" id="KW-0547">Nucleotide-binding</keyword>
<dbReference type="SUPFAM" id="SSF52540">
    <property type="entry name" value="P-loop containing nucleoside triphosphate hydrolases"/>
    <property type="match status" value="1"/>
</dbReference>
<sequence length="702" mass="77645">MSMSPLAYADSLRIGTIDFVSPDEIKVLLDIEAPDGVALNTGTPRPFPRINGYVLIPSDEGHLVAQVEWITIERSQYPKRKGMQDFGLVDLPYPLRKMSLNPLGVLAYERQDAHGHDIYRFRRGVESYPTVGDAVLLPTQSQLRAIVESGDNRQVLIGTSPLAANAEVKIDPDRLFGRHLAVLGNTGSGKSCSVAGLIRWSMDEARKARGGSDPNARFIVLDPNGEYANTFRDMSKVRVFAVEPSAGVEQLQIPLWFWNSAEWGAFTQASAKTQRPTLVQALRSVRDGVFGATVTPSHEMRRYLRTLVSAIQIERNSGNPWKGAGPAKGFRDRLIRWKEGLADNASFDAAESSALNGLIQHITTLLAAHGGDWPAIFTPQEIGALIGVLSSTHSVFGGSDTDILPIDADVPRPFTGDQLLRSVEATAELLGVSDYVETMQMRIRTLLSDSRMKIVSGTSQDLTLDDWLRNYIGDNQASNGSVTVIDLSLVPAEVVHIITAVIARMTLEALQRYRKLHHGKTLPTVLVMEEAHTFIKRYHDDAENQNSAAICCQVFEKIAREGRKFGLGLVLSSQRPSELSPTVLSQCNSYLLHRISNDRDQELVHKLVPDNLRGLLRDLPSLPSRHAILLGWASELPVLVQMNALPEQHRPKSDDPDFWAVWSGKDTKGEAVERAVDWKTIANDWQQIGTPVEEQDLENTNE</sequence>
<accession>A0A6C2D4T3</accession>
<dbReference type="GO" id="GO:0005524">
    <property type="term" value="F:ATP binding"/>
    <property type="evidence" value="ECO:0007669"/>
    <property type="project" value="UniProtKB-KW"/>
</dbReference>
<gene>
    <name evidence="2" type="ORF">ETQ85_05715</name>
</gene>